<keyword evidence="3" id="KW-0720">Serine protease</keyword>
<dbReference type="KEGG" id="cyz:C3B44_02070"/>
<dbReference type="AlphaFoldDB" id="A0A2U1TA03"/>
<evidence type="ECO:0000313" key="6">
    <source>
        <dbReference type="EMBL" id="PWC02819.1"/>
    </source>
</evidence>
<dbReference type="SUPFAM" id="SSF52743">
    <property type="entry name" value="Subtilisin-like"/>
    <property type="match status" value="1"/>
</dbReference>
<evidence type="ECO:0000313" key="7">
    <source>
        <dbReference type="Proteomes" id="UP000244989"/>
    </source>
</evidence>
<gene>
    <name evidence="6" type="ORF">DF222_00800</name>
</gene>
<protein>
    <recommendedName>
        <fullName evidence="5">Peptidase S8/S53 domain-containing protein</fullName>
    </recommendedName>
</protein>
<dbReference type="Gene3D" id="3.40.50.200">
    <property type="entry name" value="Peptidase S8/S53 domain"/>
    <property type="match status" value="1"/>
</dbReference>
<organism evidence="6 7">
    <name type="scientific">Corynebacterium yudongzhengii</name>
    <dbReference type="NCBI Taxonomy" id="2080740"/>
    <lineage>
        <taxon>Bacteria</taxon>
        <taxon>Bacillati</taxon>
        <taxon>Actinomycetota</taxon>
        <taxon>Actinomycetes</taxon>
        <taxon>Mycobacteriales</taxon>
        <taxon>Corynebacteriaceae</taxon>
        <taxon>Corynebacterium</taxon>
    </lineage>
</organism>
<sequence length="179" mass="19110">MPPPSSGSKPPKAPPRPRSIRSPSPPDQPRLSAPGHVPVALAPDSDGWVSAITPPNGENQEFHGTSFAAPVVAGTAALLRERYPEYSAAELREHLFASAQSTTDSLDPLAALTTRPAPTPEYRTAAITAPVAEEHSVDLRVLIVLASVMVVLAIATGLRRPPAPARRRRRLTNLFKEEP</sequence>
<dbReference type="InterPro" id="IPR036852">
    <property type="entry name" value="Peptidase_S8/S53_dom_sf"/>
</dbReference>
<comment type="caution">
    <text evidence="6">The sequence shown here is derived from an EMBL/GenBank/DDBJ whole genome shotgun (WGS) entry which is preliminary data.</text>
</comment>
<evidence type="ECO:0000256" key="1">
    <source>
        <dbReference type="ARBA" id="ARBA00022670"/>
    </source>
</evidence>
<dbReference type="GO" id="GO:0004252">
    <property type="term" value="F:serine-type endopeptidase activity"/>
    <property type="evidence" value="ECO:0007669"/>
    <property type="project" value="InterPro"/>
</dbReference>
<dbReference type="InterPro" id="IPR023828">
    <property type="entry name" value="Peptidase_S8_Ser-AS"/>
</dbReference>
<dbReference type="Proteomes" id="UP000244989">
    <property type="component" value="Unassembled WGS sequence"/>
</dbReference>
<keyword evidence="2" id="KW-0378">Hydrolase</keyword>
<accession>A0A2U1TA03</accession>
<evidence type="ECO:0000256" key="3">
    <source>
        <dbReference type="ARBA" id="ARBA00022825"/>
    </source>
</evidence>
<evidence type="ECO:0000256" key="2">
    <source>
        <dbReference type="ARBA" id="ARBA00022801"/>
    </source>
</evidence>
<dbReference type="GO" id="GO:0006508">
    <property type="term" value="P:proteolysis"/>
    <property type="evidence" value="ECO:0007669"/>
    <property type="project" value="UniProtKB-KW"/>
</dbReference>
<dbReference type="EMBL" id="QEEZ01000001">
    <property type="protein sequence ID" value="PWC02819.1"/>
    <property type="molecule type" value="Genomic_DNA"/>
</dbReference>
<evidence type="ECO:0000259" key="5">
    <source>
        <dbReference type="Pfam" id="PF00082"/>
    </source>
</evidence>
<dbReference type="Pfam" id="PF00082">
    <property type="entry name" value="Peptidase_S8"/>
    <property type="match status" value="1"/>
</dbReference>
<proteinExistence type="predicted"/>
<feature type="domain" description="Peptidase S8/S53" evidence="5">
    <location>
        <begin position="19"/>
        <end position="102"/>
    </location>
</feature>
<name>A0A2U1TA03_9CORY</name>
<feature type="compositionally biased region" description="Pro residues" evidence="4">
    <location>
        <begin position="1"/>
        <end position="28"/>
    </location>
</feature>
<keyword evidence="1" id="KW-0645">Protease</keyword>
<dbReference type="PROSITE" id="PS00138">
    <property type="entry name" value="SUBTILASE_SER"/>
    <property type="match status" value="1"/>
</dbReference>
<keyword evidence="7" id="KW-1185">Reference proteome</keyword>
<feature type="region of interest" description="Disordered" evidence="4">
    <location>
        <begin position="1"/>
        <end position="37"/>
    </location>
</feature>
<dbReference type="InterPro" id="IPR000209">
    <property type="entry name" value="Peptidase_S8/S53_dom"/>
</dbReference>
<reference evidence="7" key="1">
    <citation type="submission" date="2018-04" db="EMBL/GenBank/DDBJ databases">
        <authorList>
            <person name="Liu S."/>
            <person name="Wang Z."/>
            <person name="Li J."/>
        </authorList>
    </citation>
    <scope>NUCLEOTIDE SEQUENCE [LARGE SCALE GENOMIC DNA]</scope>
    <source>
        <strain evidence="7">2189</strain>
    </source>
</reference>
<evidence type="ECO:0000256" key="4">
    <source>
        <dbReference type="SAM" id="MobiDB-lite"/>
    </source>
</evidence>